<evidence type="ECO:0000256" key="1">
    <source>
        <dbReference type="SAM" id="MobiDB-lite"/>
    </source>
</evidence>
<dbReference type="InterPro" id="IPR021791">
    <property type="entry name" value="Phage_TAC_11"/>
</dbReference>
<name>A0ABS5R4V6_9HYPH</name>
<organism evidence="2 3">
    <name type="scientific">Ancylobacter radicis</name>
    <dbReference type="NCBI Taxonomy" id="2836179"/>
    <lineage>
        <taxon>Bacteria</taxon>
        <taxon>Pseudomonadati</taxon>
        <taxon>Pseudomonadota</taxon>
        <taxon>Alphaproteobacteria</taxon>
        <taxon>Hyphomicrobiales</taxon>
        <taxon>Xanthobacteraceae</taxon>
        <taxon>Ancylobacter</taxon>
    </lineage>
</organism>
<dbReference type="EMBL" id="JAHCQH010000014">
    <property type="protein sequence ID" value="MBS9476240.1"/>
    <property type="molecule type" value="Genomic_DNA"/>
</dbReference>
<comment type="caution">
    <text evidence="2">The sequence shown here is derived from an EMBL/GenBank/DDBJ whole genome shotgun (WGS) entry which is preliminary data.</text>
</comment>
<reference evidence="2" key="1">
    <citation type="submission" date="2021-05" db="EMBL/GenBank/DDBJ databases">
        <authorList>
            <person name="Sun Q."/>
            <person name="Inoue M."/>
        </authorList>
    </citation>
    <scope>NUCLEOTIDE SEQUENCE</scope>
    <source>
        <strain evidence="2">VKM B-3255</strain>
    </source>
</reference>
<evidence type="ECO:0000313" key="3">
    <source>
        <dbReference type="Proteomes" id="UP001166585"/>
    </source>
</evidence>
<evidence type="ECO:0000313" key="2">
    <source>
        <dbReference type="EMBL" id="MBS9476240.1"/>
    </source>
</evidence>
<dbReference type="Proteomes" id="UP001166585">
    <property type="component" value="Unassembled WGS sequence"/>
</dbReference>
<proteinExistence type="predicted"/>
<dbReference type="Pfam" id="PF11836">
    <property type="entry name" value="Phage_TAC_11"/>
    <property type="match status" value="1"/>
</dbReference>
<accession>A0ABS5R4V6</accession>
<sequence>MARDARVELDWAGGLNSFRLGWGELARLQEACDAGPFVVLNRLQAGMWRVEDISSVIRFGLIGGGLDPAKAMKLTRDYVEARPPMETLLLAEAILSAACFGVSDEMLGKAKAADQGSVSTTSRTESSGSPPSTEPEPS</sequence>
<gene>
    <name evidence="2" type="ORF">KIP89_03880</name>
</gene>
<feature type="compositionally biased region" description="Low complexity" evidence="1">
    <location>
        <begin position="117"/>
        <end position="131"/>
    </location>
</feature>
<keyword evidence="3" id="KW-1185">Reference proteome</keyword>
<dbReference type="RefSeq" id="WP_213754097.1">
    <property type="nucleotide sequence ID" value="NZ_JAHCQH010000014.1"/>
</dbReference>
<feature type="region of interest" description="Disordered" evidence="1">
    <location>
        <begin position="111"/>
        <end position="138"/>
    </location>
</feature>
<protein>
    <submittedName>
        <fullName evidence="2">Gene transfer agent family protein</fullName>
    </submittedName>
</protein>